<comment type="caution">
    <text evidence="8">The sequence shown here is derived from an EMBL/GenBank/DDBJ whole genome shotgun (WGS) entry which is preliminary data.</text>
</comment>
<keyword evidence="9" id="KW-1185">Reference proteome</keyword>
<dbReference type="InterPro" id="IPR020846">
    <property type="entry name" value="MFS_dom"/>
</dbReference>
<reference evidence="8" key="1">
    <citation type="journal article" date="2014" name="Int. J. Syst. Evol. Microbiol.">
        <title>Complete genome sequence of Corynebacterium casei LMG S-19264T (=DSM 44701T), isolated from a smear-ripened cheese.</title>
        <authorList>
            <consortium name="US DOE Joint Genome Institute (JGI-PGF)"/>
            <person name="Walter F."/>
            <person name="Albersmeier A."/>
            <person name="Kalinowski J."/>
            <person name="Ruckert C."/>
        </authorList>
    </citation>
    <scope>NUCLEOTIDE SEQUENCE</scope>
    <source>
        <strain evidence="8">CGMCC 1.12698</strain>
    </source>
</reference>
<feature type="transmembrane region" description="Helical" evidence="6">
    <location>
        <begin position="91"/>
        <end position="113"/>
    </location>
</feature>
<keyword evidence="2" id="KW-0813">Transport</keyword>
<feature type="transmembrane region" description="Helical" evidence="6">
    <location>
        <begin position="204"/>
        <end position="224"/>
    </location>
</feature>
<dbReference type="CDD" id="cd17325">
    <property type="entry name" value="MFS_MdtG_SLC18_like"/>
    <property type="match status" value="1"/>
</dbReference>
<dbReference type="InterPro" id="IPR052714">
    <property type="entry name" value="MFS_Exporter"/>
</dbReference>
<evidence type="ECO:0000313" key="9">
    <source>
        <dbReference type="Proteomes" id="UP000605259"/>
    </source>
</evidence>
<organism evidence="8 9">
    <name type="scientific">Priestia taiwanensis</name>
    <dbReference type="NCBI Taxonomy" id="1347902"/>
    <lineage>
        <taxon>Bacteria</taxon>
        <taxon>Bacillati</taxon>
        <taxon>Bacillota</taxon>
        <taxon>Bacilli</taxon>
        <taxon>Bacillales</taxon>
        <taxon>Bacillaceae</taxon>
        <taxon>Priestia</taxon>
    </lineage>
</organism>
<dbReference type="PROSITE" id="PS50850">
    <property type="entry name" value="MFS"/>
    <property type="match status" value="1"/>
</dbReference>
<feature type="transmembrane region" description="Helical" evidence="6">
    <location>
        <begin position="35"/>
        <end position="55"/>
    </location>
</feature>
<dbReference type="PANTHER" id="PTHR23531:SF1">
    <property type="entry name" value="QUINOLENE RESISTANCE PROTEIN NORA"/>
    <property type="match status" value="1"/>
</dbReference>
<dbReference type="EMBL" id="BMFK01000002">
    <property type="protein sequence ID" value="GGE75836.1"/>
    <property type="molecule type" value="Genomic_DNA"/>
</dbReference>
<accession>A0A917EST1</accession>
<dbReference type="GO" id="GO:0005886">
    <property type="term" value="C:plasma membrane"/>
    <property type="evidence" value="ECO:0007669"/>
    <property type="project" value="UniProtKB-SubCell"/>
</dbReference>
<feature type="transmembrane region" description="Helical" evidence="6">
    <location>
        <begin position="236"/>
        <end position="256"/>
    </location>
</feature>
<dbReference type="Gene3D" id="1.20.1250.20">
    <property type="entry name" value="MFS general substrate transporter like domains"/>
    <property type="match status" value="2"/>
</dbReference>
<dbReference type="InterPro" id="IPR001958">
    <property type="entry name" value="Tet-R_TetA/multi-R_MdtG-like"/>
</dbReference>
<reference evidence="8" key="2">
    <citation type="submission" date="2020-09" db="EMBL/GenBank/DDBJ databases">
        <authorList>
            <person name="Sun Q."/>
            <person name="Zhou Y."/>
        </authorList>
    </citation>
    <scope>NUCLEOTIDE SEQUENCE</scope>
    <source>
        <strain evidence="8">CGMCC 1.12698</strain>
    </source>
</reference>
<keyword evidence="4 6" id="KW-1133">Transmembrane helix</keyword>
<dbReference type="RefSeq" id="WP_188389012.1">
    <property type="nucleotide sequence ID" value="NZ_BMFK01000002.1"/>
</dbReference>
<evidence type="ECO:0000256" key="2">
    <source>
        <dbReference type="ARBA" id="ARBA00022448"/>
    </source>
</evidence>
<dbReference type="Proteomes" id="UP000605259">
    <property type="component" value="Unassembled WGS sequence"/>
</dbReference>
<comment type="subcellular location">
    <subcellularLocation>
        <location evidence="1">Cell membrane</location>
        <topology evidence="1">Multi-pass membrane protein</topology>
    </subcellularLocation>
</comment>
<feature type="transmembrane region" description="Helical" evidence="6">
    <location>
        <begin position="67"/>
        <end position="85"/>
    </location>
</feature>
<feature type="transmembrane region" description="Helical" evidence="6">
    <location>
        <begin position="355"/>
        <end position="373"/>
    </location>
</feature>
<dbReference type="Pfam" id="PF07690">
    <property type="entry name" value="MFS_1"/>
    <property type="match status" value="1"/>
</dbReference>
<feature type="transmembrane region" description="Helical" evidence="6">
    <location>
        <begin position="155"/>
        <end position="177"/>
    </location>
</feature>
<dbReference type="GO" id="GO:0022857">
    <property type="term" value="F:transmembrane transporter activity"/>
    <property type="evidence" value="ECO:0007669"/>
    <property type="project" value="InterPro"/>
</dbReference>
<evidence type="ECO:0000256" key="3">
    <source>
        <dbReference type="ARBA" id="ARBA00022692"/>
    </source>
</evidence>
<feature type="transmembrane region" description="Helical" evidence="6">
    <location>
        <begin position="293"/>
        <end position="316"/>
    </location>
</feature>
<sequence length="390" mass="42427">MKYFLYFIVVTAFIDTFSQLPIISPYAQSLGATPLLMGMAVGMYSLSNMMGNVVAGEWIDRTGAKKVLGWGMLVTGIILLSYTVVTSPIQLIIIRFLHGISGGFLVPAAFTFLANRSEDGKQGKAMALSGAAVGFAAIVGPAFSGIVKSMYGIEWVFIVVAVLMIVCSIFVFIVLPGNVKSKEEKKRTFSFTEMRALWSRKGLVHAYIGSFALMFSQGILAYMLPVKVEALGLPSSTTGMLLSTFGIVAIIFFILPTNKIFDRFQREIIMLIGMGIIAFSLVLLSIFDTKNMMFVILGIYGLGFAFIFPSMSVLIVQHTTESERGKAFGIFYAFFSLGVVAGSFITGALSLSPAGGFLAAALNFLIIGSFIAIRMRRREKQMIEEQASNL</sequence>
<protein>
    <submittedName>
        <fullName evidence="8">MFS transporter</fullName>
    </submittedName>
</protein>
<evidence type="ECO:0000256" key="1">
    <source>
        <dbReference type="ARBA" id="ARBA00004651"/>
    </source>
</evidence>
<feature type="domain" description="Major facilitator superfamily (MFS) profile" evidence="7">
    <location>
        <begin position="1"/>
        <end position="380"/>
    </location>
</feature>
<name>A0A917EST1_9BACI</name>
<dbReference type="InterPro" id="IPR036259">
    <property type="entry name" value="MFS_trans_sf"/>
</dbReference>
<dbReference type="PRINTS" id="PR01035">
    <property type="entry name" value="TCRTETA"/>
</dbReference>
<dbReference type="PANTHER" id="PTHR23531">
    <property type="entry name" value="QUINOLENE RESISTANCE PROTEIN NORA"/>
    <property type="match status" value="1"/>
</dbReference>
<dbReference type="AlphaFoldDB" id="A0A917EST1"/>
<keyword evidence="5 6" id="KW-0472">Membrane</keyword>
<feature type="transmembrane region" description="Helical" evidence="6">
    <location>
        <begin position="268"/>
        <end position="287"/>
    </location>
</feature>
<proteinExistence type="predicted"/>
<evidence type="ECO:0000259" key="7">
    <source>
        <dbReference type="PROSITE" id="PS50850"/>
    </source>
</evidence>
<feature type="transmembrane region" description="Helical" evidence="6">
    <location>
        <begin position="328"/>
        <end position="349"/>
    </location>
</feature>
<evidence type="ECO:0000256" key="6">
    <source>
        <dbReference type="SAM" id="Phobius"/>
    </source>
</evidence>
<dbReference type="InterPro" id="IPR011701">
    <property type="entry name" value="MFS"/>
</dbReference>
<evidence type="ECO:0000256" key="5">
    <source>
        <dbReference type="ARBA" id="ARBA00023136"/>
    </source>
</evidence>
<gene>
    <name evidence="8" type="ORF">GCM10007140_27020</name>
</gene>
<feature type="transmembrane region" description="Helical" evidence="6">
    <location>
        <begin position="125"/>
        <end position="143"/>
    </location>
</feature>
<dbReference type="SUPFAM" id="SSF103473">
    <property type="entry name" value="MFS general substrate transporter"/>
    <property type="match status" value="1"/>
</dbReference>
<evidence type="ECO:0000256" key="4">
    <source>
        <dbReference type="ARBA" id="ARBA00022989"/>
    </source>
</evidence>
<keyword evidence="3 6" id="KW-0812">Transmembrane</keyword>
<evidence type="ECO:0000313" key="8">
    <source>
        <dbReference type="EMBL" id="GGE75836.1"/>
    </source>
</evidence>